<dbReference type="GO" id="GO:0007131">
    <property type="term" value="P:reciprocal meiotic recombination"/>
    <property type="evidence" value="ECO:0007669"/>
    <property type="project" value="TreeGrafter"/>
</dbReference>
<protein>
    <recommendedName>
        <fullName evidence="3">Rad51-like C-terminal domain-containing protein</fullName>
    </recommendedName>
</protein>
<evidence type="ECO:0000313" key="5">
    <source>
        <dbReference type="Proteomes" id="UP000887567"/>
    </source>
</evidence>
<proteinExistence type="predicted"/>
<dbReference type="GO" id="GO:0005657">
    <property type="term" value="C:replication fork"/>
    <property type="evidence" value="ECO:0007669"/>
    <property type="project" value="TreeGrafter"/>
</dbReference>
<keyword evidence="5" id="KW-1185">Reference proteome</keyword>
<dbReference type="InterPro" id="IPR013632">
    <property type="entry name" value="Rad51_C"/>
</dbReference>
<accession>A0A913YUR8</accession>
<evidence type="ECO:0000256" key="1">
    <source>
        <dbReference type="ARBA" id="ARBA00004123"/>
    </source>
</evidence>
<dbReference type="GO" id="GO:0000723">
    <property type="term" value="P:telomere maintenance"/>
    <property type="evidence" value="ECO:0007669"/>
    <property type="project" value="TreeGrafter"/>
</dbReference>
<dbReference type="GO" id="GO:0042148">
    <property type="term" value="P:DNA strand invasion"/>
    <property type="evidence" value="ECO:0007669"/>
    <property type="project" value="TreeGrafter"/>
</dbReference>
<dbReference type="AlphaFoldDB" id="A0A913YUR8"/>
<dbReference type="EnsemblMetazoa" id="XM_028663449.1">
    <property type="protein sequence ID" value="XP_028519250.1"/>
    <property type="gene ID" value="LOC114576574"/>
</dbReference>
<dbReference type="GO" id="GO:0005815">
    <property type="term" value="C:microtubule organizing center"/>
    <property type="evidence" value="ECO:0007669"/>
    <property type="project" value="TreeGrafter"/>
</dbReference>
<dbReference type="InterPro" id="IPR051988">
    <property type="entry name" value="HRR_RAD51_Paralog"/>
</dbReference>
<name>A0A913YUR8_EXADI</name>
<comment type="subcellular location">
    <subcellularLocation>
        <location evidence="1">Nucleus</location>
    </subcellularLocation>
</comment>
<feature type="domain" description="Rad51-like C-terminal" evidence="3">
    <location>
        <begin position="19"/>
        <end position="111"/>
    </location>
</feature>
<evidence type="ECO:0000313" key="4">
    <source>
        <dbReference type="EnsemblMetazoa" id="XP_028519250.1"/>
    </source>
</evidence>
<dbReference type="OrthoDB" id="336321at2759"/>
<dbReference type="PANTHER" id="PTHR46457">
    <property type="entry name" value="DNA REPAIR PROTEIN RAD51 HOMOLOG 4"/>
    <property type="match status" value="1"/>
</dbReference>
<evidence type="ECO:0000259" key="3">
    <source>
        <dbReference type="Pfam" id="PF08423"/>
    </source>
</evidence>
<dbReference type="RefSeq" id="XP_028519250.1">
    <property type="nucleotide sequence ID" value="XM_028663449.1"/>
</dbReference>
<dbReference type="Proteomes" id="UP000887567">
    <property type="component" value="Unplaced"/>
</dbReference>
<dbReference type="GO" id="GO:0003697">
    <property type="term" value="F:single-stranded DNA binding"/>
    <property type="evidence" value="ECO:0007669"/>
    <property type="project" value="TreeGrafter"/>
</dbReference>
<dbReference type="GeneID" id="114576574"/>
<dbReference type="GO" id="GO:0033063">
    <property type="term" value="C:Rad51B-Rad51C-Rad51D-XRCC2 complex"/>
    <property type="evidence" value="ECO:0007669"/>
    <property type="project" value="TreeGrafter"/>
</dbReference>
<dbReference type="PANTHER" id="PTHR46457:SF1">
    <property type="entry name" value="DNA REPAIR PROTEIN RAD51 HOMOLOG 4"/>
    <property type="match status" value="1"/>
</dbReference>
<sequence length="124" mass="13456">MNIIFLLLSGHSPPLHLSRILKSLAVQSGLPVLVTNNVVSDSKASIITGGIKPALGQTWSHIPNTRVFIQKGQVPSNDKQVCERIATVTKSSRQPVQISTTFYIQTAGILDIPHVASKNDYVKN</sequence>
<reference evidence="4" key="1">
    <citation type="submission" date="2022-11" db="UniProtKB">
        <authorList>
            <consortium name="EnsemblMetazoa"/>
        </authorList>
    </citation>
    <scope>IDENTIFICATION</scope>
</reference>
<dbReference type="GO" id="GO:0000724">
    <property type="term" value="P:double-strand break repair via homologous recombination"/>
    <property type="evidence" value="ECO:0007669"/>
    <property type="project" value="TreeGrafter"/>
</dbReference>
<keyword evidence="2" id="KW-0539">Nucleus</keyword>
<dbReference type="Gene3D" id="3.40.50.300">
    <property type="entry name" value="P-loop containing nucleotide triphosphate hydrolases"/>
    <property type="match status" value="1"/>
</dbReference>
<dbReference type="InterPro" id="IPR027417">
    <property type="entry name" value="P-loop_NTPase"/>
</dbReference>
<organism evidence="4 5">
    <name type="scientific">Exaiptasia diaphana</name>
    <name type="common">Tropical sea anemone</name>
    <name type="synonym">Aiptasia pulchella</name>
    <dbReference type="NCBI Taxonomy" id="2652724"/>
    <lineage>
        <taxon>Eukaryota</taxon>
        <taxon>Metazoa</taxon>
        <taxon>Cnidaria</taxon>
        <taxon>Anthozoa</taxon>
        <taxon>Hexacorallia</taxon>
        <taxon>Actiniaria</taxon>
        <taxon>Aiptasiidae</taxon>
        <taxon>Exaiptasia</taxon>
    </lineage>
</organism>
<dbReference type="KEGG" id="epa:114576574"/>
<evidence type="ECO:0000256" key="2">
    <source>
        <dbReference type="ARBA" id="ARBA00023242"/>
    </source>
</evidence>
<dbReference type="Pfam" id="PF08423">
    <property type="entry name" value="Rad51"/>
    <property type="match status" value="1"/>
</dbReference>
<dbReference type="SUPFAM" id="SSF52540">
    <property type="entry name" value="P-loop containing nucleoside triphosphate hydrolases"/>
    <property type="match status" value="1"/>
</dbReference>
<dbReference type="GO" id="GO:0008094">
    <property type="term" value="F:ATP-dependent activity, acting on DNA"/>
    <property type="evidence" value="ECO:0007669"/>
    <property type="project" value="TreeGrafter"/>
</dbReference>
<dbReference type="GO" id="GO:0000400">
    <property type="term" value="F:four-way junction DNA binding"/>
    <property type="evidence" value="ECO:0007669"/>
    <property type="project" value="TreeGrafter"/>
</dbReference>